<evidence type="ECO:0000256" key="1">
    <source>
        <dbReference type="SAM" id="Phobius"/>
    </source>
</evidence>
<keyword evidence="1" id="KW-0812">Transmembrane</keyword>
<accession>A0A564SWS3</accession>
<dbReference type="AlphaFoldDB" id="A0A564SWS3"/>
<dbReference type="Proteomes" id="UP000358366">
    <property type="component" value="Unassembled WGS sequence"/>
</dbReference>
<organism evidence="2 3">
    <name type="scientific">Dorea formicigenerans</name>
    <dbReference type="NCBI Taxonomy" id="39486"/>
    <lineage>
        <taxon>Bacteria</taxon>
        <taxon>Bacillati</taxon>
        <taxon>Bacillota</taxon>
        <taxon>Clostridia</taxon>
        <taxon>Lachnospirales</taxon>
        <taxon>Lachnospiraceae</taxon>
        <taxon>Dorea</taxon>
    </lineage>
</organism>
<gene>
    <name evidence="2" type="ORF">DFSSTS7063_00853</name>
</gene>
<name>A0A564SWS3_9FIRM</name>
<sequence>MKGIKIELLGIATILLGVALTTNNFFGYVLGVLGFGIAVAGCFLKDKDK</sequence>
<dbReference type="RefSeq" id="WP_005341956.1">
    <property type="nucleotide sequence ID" value="NZ_CABHNI010000015.1"/>
</dbReference>
<proteinExistence type="predicted"/>
<reference evidence="2 3" key="1">
    <citation type="submission" date="2019-07" db="EMBL/GenBank/DDBJ databases">
        <authorList>
            <person name="Hibberd C M."/>
            <person name="Gehrig L. J."/>
            <person name="Chang H.-W."/>
            <person name="Venkatesh S."/>
        </authorList>
    </citation>
    <scope>NUCLEOTIDE SEQUENCE [LARGE SCALE GENOMIC DNA]</scope>
    <source>
        <strain evidence="2">Dorea_formicigenerans_SSTS_Bg7063</strain>
    </source>
</reference>
<evidence type="ECO:0000313" key="2">
    <source>
        <dbReference type="EMBL" id="VUW99585.1"/>
    </source>
</evidence>
<protein>
    <submittedName>
        <fullName evidence="2">Uncharacterized protein</fullName>
    </submittedName>
</protein>
<feature type="transmembrane region" description="Helical" evidence="1">
    <location>
        <begin position="25"/>
        <end position="44"/>
    </location>
</feature>
<keyword evidence="1" id="KW-0472">Membrane</keyword>
<keyword evidence="1" id="KW-1133">Transmembrane helix</keyword>
<dbReference type="EMBL" id="CABHNI010000015">
    <property type="protein sequence ID" value="VUW99585.1"/>
    <property type="molecule type" value="Genomic_DNA"/>
</dbReference>
<evidence type="ECO:0000313" key="3">
    <source>
        <dbReference type="Proteomes" id="UP000358366"/>
    </source>
</evidence>